<feature type="transmembrane region" description="Helical" evidence="1">
    <location>
        <begin position="216"/>
        <end position="237"/>
    </location>
</feature>
<evidence type="ECO:0000313" key="3">
    <source>
        <dbReference type="EMBL" id="TRM66553.1"/>
    </source>
</evidence>
<feature type="transmembrane region" description="Helical" evidence="1">
    <location>
        <begin position="243"/>
        <end position="262"/>
    </location>
</feature>
<feature type="transmembrane region" description="Helical" evidence="1">
    <location>
        <begin position="98"/>
        <end position="120"/>
    </location>
</feature>
<comment type="caution">
    <text evidence="3">The sequence shown here is derived from an EMBL/GenBank/DDBJ whole genome shotgun (WGS) entry which is preliminary data.</text>
</comment>
<evidence type="ECO:0000256" key="1">
    <source>
        <dbReference type="SAM" id="Phobius"/>
    </source>
</evidence>
<keyword evidence="1" id="KW-0812">Transmembrane</keyword>
<feature type="transmembrane region" description="Helical" evidence="1">
    <location>
        <begin position="173"/>
        <end position="195"/>
    </location>
</feature>
<evidence type="ECO:0000259" key="2">
    <source>
        <dbReference type="Pfam" id="PF20151"/>
    </source>
</evidence>
<name>A0A550CP24_9AGAR</name>
<feature type="domain" description="DUF6533" evidence="2">
    <location>
        <begin position="24"/>
        <end position="69"/>
    </location>
</feature>
<proteinExistence type="predicted"/>
<keyword evidence="1" id="KW-1133">Transmembrane helix</keyword>
<dbReference type="AlphaFoldDB" id="A0A550CP24"/>
<dbReference type="InterPro" id="IPR045340">
    <property type="entry name" value="DUF6533"/>
</dbReference>
<evidence type="ECO:0000313" key="4">
    <source>
        <dbReference type="Proteomes" id="UP000320762"/>
    </source>
</evidence>
<dbReference type="Pfam" id="PF20151">
    <property type="entry name" value="DUF6533"/>
    <property type="match status" value="1"/>
</dbReference>
<dbReference type="OrthoDB" id="3251775at2759"/>
<keyword evidence="1" id="KW-0472">Membrane</keyword>
<feature type="transmembrane region" description="Helical" evidence="1">
    <location>
        <begin position="53"/>
        <end position="73"/>
    </location>
</feature>
<feature type="transmembrane region" description="Helical" evidence="1">
    <location>
        <begin position="141"/>
        <end position="161"/>
    </location>
</feature>
<sequence length="310" mass="34634">MSSTQGEALDTLIETLENVRATQYVTAIGLIVLLYDHALTFQDEVELVWKTKLTIAQVTFLILRYLPILGILVENVQLSGLVVAVHFPDAFCRTWTGITTYLAAITMATSDFLVLLRLWVIWDRDRRLIALSLVGYVMTQLANIACVTYSVVSMTAAIVYSDDMHMCVFTQNISIATLWIPGLAFDVLIFTATVWNALLRPMPANSSMVKALYRDGFMYFMALSSMRVGNLVLALRAPLSLKFVASFFVWCASTVTTSRFFFSIRRTAAKDEALRGGIAPEPRASLGSTEVGSINMRIMRQSVSRKWSYS</sequence>
<dbReference type="Proteomes" id="UP000320762">
    <property type="component" value="Unassembled WGS sequence"/>
</dbReference>
<organism evidence="3 4">
    <name type="scientific">Schizophyllum amplum</name>
    <dbReference type="NCBI Taxonomy" id="97359"/>
    <lineage>
        <taxon>Eukaryota</taxon>
        <taxon>Fungi</taxon>
        <taxon>Dikarya</taxon>
        <taxon>Basidiomycota</taxon>
        <taxon>Agaricomycotina</taxon>
        <taxon>Agaricomycetes</taxon>
        <taxon>Agaricomycetidae</taxon>
        <taxon>Agaricales</taxon>
        <taxon>Schizophyllaceae</taxon>
        <taxon>Schizophyllum</taxon>
    </lineage>
</organism>
<dbReference type="EMBL" id="VDMD01000003">
    <property type="protein sequence ID" value="TRM66553.1"/>
    <property type="molecule type" value="Genomic_DNA"/>
</dbReference>
<reference evidence="3 4" key="1">
    <citation type="journal article" date="2019" name="New Phytol.">
        <title>Comparative genomics reveals unique wood-decay strategies and fruiting body development in the Schizophyllaceae.</title>
        <authorList>
            <person name="Almasi E."/>
            <person name="Sahu N."/>
            <person name="Krizsan K."/>
            <person name="Balint B."/>
            <person name="Kovacs G.M."/>
            <person name="Kiss B."/>
            <person name="Cseklye J."/>
            <person name="Drula E."/>
            <person name="Henrissat B."/>
            <person name="Nagy I."/>
            <person name="Chovatia M."/>
            <person name="Adam C."/>
            <person name="LaButti K."/>
            <person name="Lipzen A."/>
            <person name="Riley R."/>
            <person name="Grigoriev I.V."/>
            <person name="Nagy L.G."/>
        </authorList>
    </citation>
    <scope>NUCLEOTIDE SEQUENCE [LARGE SCALE GENOMIC DNA]</scope>
    <source>
        <strain evidence="3 4">NL-1724</strain>
    </source>
</reference>
<gene>
    <name evidence="3" type="ORF">BD626DRAFT_483072</name>
</gene>
<accession>A0A550CP24</accession>
<keyword evidence="4" id="KW-1185">Reference proteome</keyword>
<protein>
    <recommendedName>
        <fullName evidence="2">DUF6533 domain-containing protein</fullName>
    </recommendedName>
</protein>